<gene>
    <name evidence="1" type="ORF">BLNAU_13378</name>
</gene>
<comment type="caution">
    <text evidence="1">The sequence shown here is derived from an EMBL/GenBank/DDBJ whole genome shotgun (WGS) entry which is preliminary data.</text>
</comment>
<protein>
    <submittedName>
        <fullName evidence="1">Uncharacterized protein</fullName>
    </submittedName>
</protein>
<evidence type="ECO:0000313" key="1">
    <source>
        <dbReference type="EMBL" id="KAK2951639.1"/>
    </source>
</evidence>
<proteinExistence type="predicted"/>
<evidence type="ECO:0000313" key="2">
    <source>
        <dbReference type="Proteomes" id="UP001281761"/>
    </source>
</evidence>
<sequence length="216" mass="24729">MSLIENLDELPTRCAITESCGLVSILSDIVSSPNSVGLKSIASGLLALIQNALGSRDIPTTEQRHLNFHQNLSMKSKQVNDVNEQLVELRKSMCNMATQIAEQFKTMHERQSRFDSLLSYLDEKRRSDFHHESRFQRWSKKRADAVELFDEDFIIKTGNTFTLRERPENEETNFVAKTLFSPIISSDVAQLSFTVNHSYHGYRYGAINPHLLDTYN</sequence>
<accession>A0ABQ9XLC6</accession>
<reference evidence="1 2" key="1">
    <citation type="journal article" date="2022" name="bioRxiv">
        <title>Genomics of Preaxostyla Flagellates Illuminates Evolutionary Transitions and the Path Towards Mitochondrial Loss.</title>
        <authorList>
            <person name="Novak L.V.F."/>
            <person name="Treitli S.C."/>
            <person name="Pyrih J."/>
            <person name="Halakuc P."/>
            <person name="Pipaliya S.V."/>
            <person name="Vacek V."/>
            <person name="Brzon O."/>
            <person name="Soukal P."/>
            <person name="Eme L."/>
            <person name="Dacks J.B."/>
            <person name="Karnkowska A."/>
            <person name="Elias M."/>
            <person name="Hampl V."/>
        </authorList>
    </citation>
    <scope>NUCLEOTIDE SEQUENCE [LARGE SCALE GENOMIC DNA]</scope>
    <source>
        <strain evidence="1">NAU3</strain>
        <tissue evidence="1">Gut</tissue>
    </source>
</reference>
<keyword evidence="2" id="KW-1185">Reference proteome</keyword>
<dbReference type="EMBL" id="JARBJD010000115">
    <property type="protein sequence ID" value="KAK2951639.1"/>
    <property type="molecule type" value="Genomic_DNA"/>
</dbReference>
<dbReference type="Proteomes" id="UP001281761">
    <property type="component" value="Unassembled WGS sequence"/>
</dbReference>
<organism evidence="1 2">
    <name type="scientific">Blattamonas nauphoetae</name>
    <dbReference type="NCBI Taxonomy" id="2049346"/>
    <lineage>
        <taxon>Eukaryota</taxon>
        <taxon>Metamonada</taxon>
        <taxon>Preaxostyla</taxon>
        <taxon>Oxymonadida</taxon>
        <taxon>Blattamonas</taxon>
    </lineage>
</organism>
<name>A0ABQ9XLC6_9EUKA</name>